<dbReference type="RefSeq" id="WP_283427370.1">
    <property type="nucleotide sequence ID" value="NZ_FXTY01000008.1"/>
</dbReference>
<dbReference type="SUPFAM" id="SSF52096">
    <property type="entry name" value="ClpP/crotonase"/>
    <property type="match status" value="1"/>
</dbReference>
<dbReference type="SMART" id="SM01324">
    <property type="entry name" value="YARHG"/>
    <property type="match status" value="1"/>
</dbReference>
<dbReference type="Pfam" id="PF13308">
    <property type="entry name" value="YARHG"/>
    <property type="match status" value="1"/>
</dbReference>
<feature type="chain" id="PRO_5046563965" evidence="1">
    <location>
        <begin position="26"/>
        <end position="523"/>
    </location>
</feature>
<feature type="domain" description="YARHG" evidence="2">
    <location>
        <begin position="437"/>
        <end position="519"/>
    </location>
</feature>
<dbReference type="Gene3D" id="3.90.226.10">
    <property type="entry name" value="2-enoyl-CoA Hydratase, Chain A, domain 1"/>
    <property type="match status" value="1"/>
</dbReference>
<name>A0ABY1PD22_9RHOB</name>
<proteinExistence type="predicted"/>
<keyword evidence="1" id="KW-0732">Signal</keyword>
<dbReference type="InterPro" id="IPR025582">
    <property type="entry name" value="YARHG_dom"/>
</dbReference>
<organism evidence="3 4">
    <name type="scientific">Shimia sagamensis</name>
    <dbReference type="NCBI Taxonomy" id="1566352"/>
    <lineage>
        <taxon>Bacteria</taxon>
        <taxon>Pseudomonadati</taxon>
        <taxon>Pseudomonadota</taxon>
        <taxon>Alphaproteobacteria</taxon>
        <taxon>Rhodobacterales</taxon>
        <taxon>Roseobacteraceae</taxon>
    </lineage>
</organism>
<feature type="signal peptide" evidence="1">
    <location>
        <begin position="1"/>
        <end position="25"/>
    </location>
</feature>
<evidence type="ECO:0000313" key="3">
    <source>
        <dbReference type="EMBL" id="SMP31762.1"/>
    </source>
</evidence>
<evidence type="ECO:0000256" key="1">
    <source>
        <dbReference type="SAM" id="SignalP"/>
    </source>
</evidence>
<gene>
    <name evidence="3" type="ORF">SAMN06265373_10865</name>
</gene>
<accession>A0ABY1PD22</accession>
<dbReference type="EMBL" id="FXTY01000008">
    <property type="protein sequence ID" value="SMP31762.1"/>
    <property type="molecule type" value="Genomic_DNA"/>
</dbReference>
<evidence type="ECO:0000259" key="2">
    <source>
        <dbReference type="SMART" id="SM01324"/>
    </source>
</evidence>
<evidence type="ECO:0000313" key="4">
    <source>
        <dbReference type="Proteomes" id="UP001157961"/>
    </source>
</evidence>
<reference evidence="3 4" key="1">
    <citation type="submission" date="2017-05" db="EMBL/GenBank/DDBJ databases">
        <authorList>
            <person name="Varghese N."/>
            <person name="Submissions S."/>
        </authorList>
    </citation>
    <scope>NUCLEOTIDE SEQUENCE [LARGE SCALE GENOMIC DNA]</scope>
    <source>
        <strain evidence="3 4">DSM 29734</strain>
    </source>
</reference>
<dbReference type="Proteomes" id="UP001157961">
    <property type="component" value="Unassembled WGS sequence"/>
</dbReference>
<sequence length="523" mass="57550">MINFFSARALSLGAVFYLSATGASAATLTLNTNELPSDIEAKYGGAIQAQRLTGKYANCTLLYEGGVERGDLQKFHALYGYDGENYHNGLPDGATLCLSSPGGNLYESLVIVDFLREVFADLQTYVADGDMCASACSNLFLSGAHTFEGESYETIAMRAIAPTALLGVHAPRIVLPNDGETYDAEEVAAVYDEAIRDSSHLFAFAQKVDDESTPYLTPYLYARSIETPPHDMYFVDTVGDAIFANVPVTGVSYDVDLNPDLIDTICDNVFLLDDGSFSWAFAPTWKPHPLASISEIYSEFVQILELEAHEYQSEDGPFYTSSLNIEQKNGAIYGYRRGYRTGGAYWAEDCLVRLPSSAQIGAQANFGSARIAWDARDSHPIEVRIGTQHPRSDYAEPEAPHVNSPYDYWNILIQNDENQLHTYPALMLFALGRPLSDLPRITGLNTETEEAAATNDTESDTLTCDDLWFMRNRIFHNNGYCFGSQRGISTFGNDGCFTKSPSLSETDATIMNAIKQTEKDLGC</sequence>
<keyword evidence="4" id="KW-1185">Reference proteome</keyword>
<protein>
    <submittedName>
        <fullName evidence="3">YARHG domain-containing protein</fullName>
    </submittedName>
</protein>
<comment type="caution">
    <text evidence="3">The sequence shown here is derived from an EMBL/GenBank/DDBJ whole genome shotgun (WGS) entry which is preliminary data.</text>
</comment>
<dbReference type="InterPro" id="IPR029045">
    <property type="entry name" value="ClpP/crotonase-like_dom_sf"/>
</dbReference>